<protein>
    <submittedName>
        <fullName evidence="1">Uncharacterized protein</fullName>
    </submittedName>
</protein>
<name>A0A378VXH8_NEIGO</name>
<dbReference type="EMBL" id="UGRI01000001">
    <property type="protein sequence ID" value="SUA21534.1"/>
    <property type="molecule type" value="Genomic_DNA"/>
</dbReference>
<accession>A0A378VXH8</accession>
<proteinExistence type="predicted"/>
<gene>
    <name evidence="1" type="ORF">NCTC11421_01507</name>
</gene>
<organism evidence="1">
    <name type="scientific">Neisseria gonorrhoeae</name>
    <dbReference type="NCBI Taxonomy" id="485"/>
    <lineage>
        <taxon>Bacteria</taxon>
        <taxon>Pseudomonadati</taxon>
        <taxon>Pseudomonadota</taxon>
        <taxon>Betaproteobacteria</taxon>
        <taxon>Neisseriales</taxon>
        <taxon>Neisseriaceae</taxon>
        <taxon>Neisseria</taxon>
    </lineage>
</organism>
<reference evidence="1" key="1">
    <citation type="submission" date="2018-06" db="EMBL/GenBank/DDBJ databases">
        <authorList>
            <consortium name="Pathogen Informatics"/>
            <person name="Doyle S."/>
        </authorList>
    </citation>
    <scope>NUCLEOTIDE SEQUENCE [LARGE SCALE GENOMIC DNA]</scope>
    <source>
        <strain evidence="1">NCTC11421</strain>
    </source>
</reference>
<sequence length="46" mass="5275">MLGGIFERSKAEMPVKADGSFVFCLHNQRIRADFCFTDTFECISQK</sequence>
<dbReference type="AlphaFoldDB" id="A0A378VXH8"/>
<evidence type="ECO:0000313" key="1">
    <source>
        <dbReference type="EMBL" id="SUA21534.1"/>
    </source>
</evidence>